<dbReference type="PROSITE" id="PS00075">
    <property type="entry name" value="DHFR_1"/>
    <property type="match status" value="1"/>
</dbReference>
<dbReference type="Proteomes" id="UP000315825">
    <property type="component" value="Unassembled WGS sequence"/>
</dbReference>
<dbReference type="InterPro" id="IPR001796">
    <property type="entry name" value="DHFR_dom"/>
</dbReference>
<keyword evidence="4 8" id="KW-0554">One-carbon metabolism</keyword>
<dbReference type="UniPathway" id="UPA00077">
    <property type="reaction ID" value="UER00158"/>
</dbReference>
<dbReference type="Gene3D" id="3.40.430.10">
    <property type="entry name" value="Dihydrofolate Reductase, subunit A"/>
    <property type="match status" value="1"/>
</dbReference>
<accession>A0A520MXE6</accession>
<dbReference type="PROSITE" id="PS51330">
    <property type="entry name" value="DHFR_2"/>
    <property type="match status" value="1"/>
</dbReference>
<evidence type="ECO:0000256" key="8">
    <source>
        <dbReference type="PIRNR" id="PIRNR000194"/>
    </source>
</evidence>
<dbReference type="GO" id="GO:0006730">
    <property type="term" value="P:one-carbon metabolic process"/>
    <property type="evidence" value="ECO:0007669"/>
    <property type="project" value="UniProtKB-KW"/>
</dbReference>
<dbReference type="PANTHER" id="PTHR48069:SF3">
    <property type="entry name" value="DIHYDROFOLATE REDUCTASE"/>
    <property type="match status" value="1"/>
</dbReference>
<dbReference type="Pfam" id="PF00186">
    <property type="entry name" value="DHFR_1"/>
    <property type="match status" value="1"/>
</dbReference>
<dbReference type="GO" id="GO:0004146">
    <property type="term" value="F:dihydrofolate reductase activity"/>
    <property type="evidence" value="ECO:0007669"/>
    <property type="project" value="UniProtKB-EC"/>
</dbReference>
<dbReference type="InterPro" id="IPR012259">
    <property type="entry name" value="DHFR"/>
</dbReference>
<comment type="pathway">
    <text evidence="1 8">Cofactor biosynthesis; tetrahydrofolate biosynthesis; 5,6,7,8-tetrahydrofolate from 7,8-dihydrofolate: step 1/1.</text>
</comment>
<dbReference type="GO" id="GO:0005829">
    <property type="term" value="C:cytosol"/>
    <property type="evidence" value="ECO:0007669"/>
    <property type="project" value="TreeGrafter"/>
</dbReference>
<organism evidence="11 12">
    <name type="scientific">SAR86 cluster bacterium</name>
    <dbReference type="NCBI Taxonomy" id="2030880"/>
    <lineage>
        <taxon>Bacteria</taxon>
        <taxon>Pseudomonadati</taxon>
        <taxon>Pseudomonadota</taxon>
        <taxon>Gammaproteobacteria</taxon>
        <taxon>SAR86 cluster</taxon>
    </lineage>
</organism>
<proteinExistence type="inferred from homology"/>
<evidence type="ECO:0000256" key="6">
    <source>
        <dbReference type="ARBA" id="ARBA00023002"/>
    </source>
</evidence>
<keyword evidence="6 8" id="KW-0560">Oxidoreductase</keyword>
<comment type="similarity">
    <text evidence="2 8 9">Belongs to the dihydrofolate reductase family.</text>
</comment>
<evidence type="ECO:0000256" key="4">
    <source>
        <dbReference type="ARBA" id="ARBA00022563"/>
    </source>
</evidence>
<evidence type="ECO:0000259" key="10">
    <source>
        <dbReference type="PROSITE" id="PS51330"/>
    </source>
</evidence>
<evidence type="ECO:0000256" key="5">
    <source>
        <dbReference type="ARBA" id="ARBA00022857"/>
    </source>
</evidence>
<dbReference type="GO" id="GO:0046654">
    <property type="term" value="P:tetrahydrofolate biosynthetic process"/>
    <property type="evidence" value="ECO:0007669"/>
    <property type="project" value="UniProtKB-UniPathway"/>
</dbReference>
<dbReference type="EC" id="1.5.1.3" evidence="3 8"/>
<feature type="domain" description="DHFR" evidence="10">
    <location>
        <begin position="2"/>
        <end position="166"/>
    </location>
</feature>
<protein>
    <recommendedName>
        <fullName evidence="3 8">Dihydrofolate reductase</fullName>
        <ecNumber evidence="3 8">1.5.1.3</ecNumber>
    </recommendedName>
</protein>
<dbReference type="InterPro" id="IPR024072">
    <property type="entry name" value="DHFR-like_dom_sf"/>
</dbReference>
<evidence type="ECO:0000256" key="7">
    <source>
        <dbReference type="ARBA" id="ARBA00025067"/>
    </source>
</evidence>
<dbReference type="EMBL" id="SHBE01000008">
    <property type="protein sequence ID" value="RZO25907.1"/>
    <property type="molecule type" value="Genomic_DNA"/>
</dbReference>
<evidence type="ECO:0000256" key="9">
    <source>
        <dbReference type="RuleBase" id="RU004474"/>
    </source>
</evidence>
<dbReference type="PANTHER" id="PTHR48069">
    <property type="entry name" value="DIHYDROFOLATE REDUCTASE"/>
    <property type="match status" value="1"/>
</dbReference>
<gene>
    <name evidence="11" type="ORF">EVA92_04120</name>
</gene>
<evidence type="ECO:0000256" key="1">
    <source>
        <dbReference type="ARBA" id="ARBA00004903"/>
    </source>
</evidence>
<comment type="function">
    <text evidence="7 8">Key enzyme in folate metabolism. Catalyzes an essential reaction for de novo glycine and purine synthesis, and for DNA precursor synthesis.</text>
</comment>
<dbReference type="GO" id="GO:0046655">
    <property type="term" value="P:folic acid metabolic process"/>
    <property type="evidence" value="ECO:0007669"/>
    <property type="project" value="TreeGrafter"/>
</dbReference>
<comment type="caution">
    <text evidence="11">The sequence shown here is derived from an EMBL/GenBank/DDBJ whole genome shotgun (WGS) entry which is preliminary data.</text>
</comment>
<dbReference type="CDD" id="cd00209">
    <property type="entry name" value="DHFR"/>
    <property type="match status" value="1"/>
</dbReference>
<dbReference type="AlphaFoldDB" id="A0A520MXE6"/>
<dbReference type="GO" id="GO:0046452">
    <property type="term" value="P:dihydrofolate metabolic process"/>
    <property type="evidence" value="ECO:0007669"/>
    <property type="project" value="TreeGrafter"/>
</dbReference>
<dbReference type="InterPro" id="IPR017925">
    <property type="entry name" value="DHFR_CS"/>
</dbReference>
<dbReference type="SUPFAM" id="SSF53597">
    <property type="entry name" value="Dihydrofolate reductase-like"/>
    <property type="match status" value="1"/>
</dbReference>
<dbReference type="PIRSF" id="PIRSF000194">
    <property type="entry name" value="DHFR"/>
    <property type="match status" value="1"/>
</dbReference>
<dbReference type="PRINTS" id="PR00070">
    <property type="entry name" value="DHFR"/>
</dbReference>
<keyword evidence="5 8" id="KW-0521">NADP</keyword>
<evidence type="ECO:0000313" key="11">
    <source>
        <dbReference type="EMBL" id="RZO25907.1"/>
    </source>
</evidence>
<dbReference type="GO" id="GO:0050661">
    <property type="term" value="F:NADP binding"/>
    <property type="evidence" value="ECO:0007669"/>
    <property type="project" value="InterPro"/>
</dbReference>
<name>A0A520MXE6_9GAMM</name>
<evidence type="ECO:0000256" key="3">
    <source>
        <dbReference type="ARBA" id="ARBA00012856"/>
    </source>
</evidence>
<comment type="catalytic activity">
    <reaction evidence="8">
        <text>(6S)-5,6,7,8-tetrahydrofolate + NADP(+) = 7,8-dihydrofolate + NADPH + H(+)</text>
        <dbReference type="Rhea" id="RHEA:15009"/>
        <dbReference type="ChEBI" id="CHEBI:15378"/>
        <dbReference type="ChEBI" id="CHEBI:57451"/>
        <dbReference type="ChEBI" id="CHEBI:57453"/>
        <dbReference type="ChEBI" id="CHEBI:57783"/>
        <dbReference type="ChEBI" id="CHEBI:58349"/>
        <dbReference type="EC" id="1.5.1.3"/>
    </reaction>
</comment>
<evidence type="ECO:0000256" key="2">
    <source>
        <dbReference type="ARBA" id="ARBA00009539"/>
    </source>
</evidence>
<sequence length="170" mass="19441">MIVSAVVAMNSKLLIGKNNDLPWKLKDDLEHFKDYTLNKPIIMGRKTFESIGRPLPNRFNIVISSQDGIEEEISYTRSIHDALKISKDFCSSAGQNEAVLIGGSRVFEEGFKFLDKLVITWVKADKLEGDVYFPKFDLSKWNEISSKNYSSSDINEYDFSIKEYLKVKSL</sequence>
<reference evidence="11 12" key="1">
    <citation type="submission" date="2019-02" db="EMBL/GenBank/DDBJ databases">
        <title>Prokaryotic population dynamics and viral predation in marine succession experiment using metagenomics: the confinement effect.</title>
        <authorList>
            <person name="Haro-Moreno J.M."/>
            <person name="Rodriguez-Valera F."/>
            <person name="Lopez-Perez M."/>
        </authorList>
    </citation>
    <scope>NUCLEOTIDE SEQUENCE [LARGE SCALE GENOMIC DNA]</scope>
    <source>
        <strain evidence="11">MED-G159</strain>
    </source>
</reference>
<evidence type="ECO:0000313" key="12">
    <source>
        <dbReference type="Proteomes" id="UP000315825"/>
    </source>
</evidence>